<feature type="transmembrane region" description="Helical" evidence="1">
    <location>
        <begin position="368"/>
        <end position="385"/>
    </location>
</feature>
<dbReference type="eggNOG" id="COG1807">
    <property type="taxonomic scope" value="Bacteria"/>
</dbReference>
<feature type="transmembrane region" description="Helical" evidence="1">
    <location>
        <begin position="391"/>
        <end position="410"/>
    </location>
</feature>
<dbReference type="Pfam" id="PF13231">
    <property type="entry name" value="PMT_2"/>
    <property type="match status" value="1"/>
</dbReference>
<feature type="transmembrane region" description="Helical" evidence="1">
    <location>
        <begin position="320"/>
        <end position="347"/>
    </location>
</feature>
<feature type="transmembrane region" description="Helical" evidence="1">
    <location>
        <begin position="417"/>
        <end position="437"/>
    </location>
</feature>
<dbReference type="OrthoDB" id="224989at2"/>
<evidence type="ECO:0000259" key="2">
    <source>
        <dbReference type="Pfam" id="PF13231"/>
    </source>
</evidence>
<dbReference type="EMBL" id="CP000473">
    <property type="protein sequence ID" value="ABJ84568.1"/>
    <property type="molecule type" value="Genomic_DNA"/>
</dbReference>
<sequence length="609" mass="67030" precursor="true">MRIRPSVMAAAGMLLLMFFLAGGAALRESVAVDEVAHIGAGLSYVQKLDLRFNDEHPPLAKILAGLPLAMRGVRADYSSAQWTTGSNFFTAYASQWIFGEWVLSRWNNPESTLMWARLPMLLLTLLLGWVLFAFGRRLGGAWGGLLSLAVYISMPAFLTFGPLVLTDVTIALFSVLTLWALGELWRNPDRRNTRWFGLALASALLSKFSWGILCIAIFVFMLSTRRWPPGMQPEGRKLRGRALRNGGLLAAAMVYAVYFVFSCNQPVDIPGFAGHGGLAAFGGRLLMPPWLILRGLAWVILTGVRPTFLLGRAYPHGVWFYFPVLLVLKSLPGFLGLLAMTAGLAVWRRWKFGKVAVIPVEFASHWRAIWVTLLVFTGVCVVGTMDISIRHFSVPLALLCLMVAPLPRLIQGSAGRVAAGALAASCVVTAVWVYPHYMPYVSPLGMKRPLYWLMSDSNVDWNHALPEVNRFAAEHGLADVPVDEYGFNDARAFVKGARLWDCQAPADSDAGHWVFVSANMILDAHNCAWIMGYPHEALGGGAMYAIRLPAPIPPAGSPGGPPPQSARRLFLNLPVELRVIFGELIDHPERIQKTMDEVIAAFRKASQHQ</sequence>
<keyword evidence="1" id="KW-0812">Transmembrane</keyword>
<feature type="transmembrane region" description="Helical" evidence="1">
    <location>
        <begin position="164"/>
        <end position="185"/>
    </location>
</feature>
<dbReference type="InParanoid" id="Q020S1"/>
<reference evidence="3" key="1">
    <citation type="submission" date="2006-10" db="EMBL/GenBank/DDBJ databases">
        <title>Complete sequence of Solibacter usitatus Ellin6076.</title>
        <authorList>
            <consortium name="US DOE Joint Genome Institute"/>
            <person name="Copeland A."/>
            <person name="Lucas S."/>
            <person name="Lapidus A."/>
            <person name="Barry K."/>
            <person name="Detter J.C."/>
            <person name="Glavina del Rio T."/>
            <person name="Hammon N."/>
            <person name="Israni S."/>
            <person name="Dalin E."/>
            <person name="Tice H."/>
            <person name="Pitluck S."/>
            <person name="Thompson L.S."/>
            <person name="Brettin T."/>
            <person name="Bruce D."/>
            <person name="Han C."/>
            <person name="Tapia R."/>
            <person name="Gilna P."/>
            <person name="Schmutz J."/>
            <person name="Larimer F."/>
            <person name="Land M."/>
            <person name="Hauser L."/>
            <person name="Kyrpides N."/>
            <person name="Mikhailova N."/>
            <person name="Janssen P.H."/>
            <person name="Kuske C.R."/>
            <person name="Richardson P."/>
        </authorList>
    </citation>
    <scope>NUCLEOTIDE SEQUENCE</scope>
    <source>
        <strain evidence="3">Ellin6076</strain>
    </source>
</reference>
<dbReference type="AlphaFoldDB" id="Q020S1"/>
<dbReference type="InterPro" id="IPR038731">
    <property type="entry name" value="RgtA/B/C-like"/>
</dbReference>
<evidence type="ECO:0000256" key="1">
    <source>
        <dbReference type="SAM" id="Phobius"/>
    </source>
</evidence>
<keyword evidence="1" id="KW-1133">Transmembrane helix</keyword>
<feature type="domain" description="Glycosyltransferase RgtA/B/C/D-like" evidence="2">
    <location>
        <begin position="116"/>
        <end position="227"/>
    </location>
</feature>
<dbReference type="KEGG" id="sus:Acid_3596"/>
<dbReference type="HOGENOM" id="CLU_448255_0_0_0"/>
<accession>Q020S1</accession>
<dbReference type="STRING" id="234267.Acid_3596"/>
<protein>
    <recommendedName>
        <fullName evidence="2">Glycosyltransferase RgtA/B/C/D-like domain-containing protein</fullName>
    </recommendedName>
</protein>
<name>Q020S1_SOLUE</name>
<evidence type="ECO:0000313" key="3">
    <source>
        <dbReference type="EMBL" id="ABJ84568.1"/>
    </source>
</evidence>
<organism evidence="3">
    <name type="scientific">Solibacter usitatus (strain Ellin6076)</name>
    <dbReference type="NCBI Taxonomy" id="234267"/>
    <lineage>
        <taxon>Bacteria</taxon>
        <taxon>Pseudomonadati</taxon>
        <taxon>Acidobacteriota</taxon>
        <taxon>Terriglobia</taxon>
        <taxon>Bryobacterales</taxon>
        <taxon>Solibacteraceae</taxon>
        <taxon>Candidatus Solibacter</taxon>
    </lineage>
</organism>
<gene>
    <name evidence="3" type="ordered locus">Acid_3596</name>
</gene>
<feature type="transmembrane region" description="Helical" evidence="1">
    <location>
        <begin position="242"/>
        <end position="261"/>
    </location>
</feature>
<feature type="transmembrane region" description="Helical" evidence="1">
    <location>
        <begin position="291"/>
        <end position="314"/>
    </location>
</feature>
<feature type="transmembrane region" description="Helical" evidence="1">
    <location>
        <begin position="114"/>
        <end position="134"/>
    </location>
</feature>
<feature type="transmembrane region" description="Helical" evidence="1">
    <location>
        <begin position="197"/>
        <end position="222"/>
    </location>
</feature>
<keyword evidence="1" id="KW-0472">Membrane</keyword>
<proteinExistence type="predicted"/>
<feature type="transmembrane region" description="Helical" evidence="1">
    <location>
        <begin position="141"/>
        <end position="158"/>
    </location>
</feature>